<dbReference type="Gene3D" id="2.120.10.30">
    <property type="entry name" value="TolB, C-terminal domain"/>
    <property type="match status" value="1"/>
</dbReference>
<dbReference type="AlphaFoldDB" id="A0A1H4G225"/>
<dbReference type="SUPFAM" id="SSF63829">
    <property type="entry name" value="Calcium-dependent phosphotriesterase"/>
    <property type="match status" value="1"/>
</dbReference>
<dbReference type="GO" id="GO:0005576">
    <property type="term" value="C:extracellular region"/>
    <property type="evidence" value="ECO:0007669"/>
    <property type="project" value="UniProtKB-SubCell"/>
</dbReference>
<sequence>MKLTYLTAIAMLVTLFTACNNNSSTKADAQENTIEQVAEQKPILEEVFADSTYQLTGVAVAKDNRVFVNYPYWLDSHSYSVVEVKDGKPVPYPDAEWNSFKKGEDGQNKFVCVQAVVTDDKGFLWVVDAAGIGLGKVYQHSSKVVKINLATNKIEKIYRFPENVVREDVYINDIRVDNENGFAYLSNSNTGGIIVLNINTGESRLVLANSPSVKSDPNYHFSPLGTELKKGDGSSLKVNSDGIALTPDNQYVYYKPLTDNRLYRIKTDLLRDFKTTETVLNKSVEDLGKFVTTDGMIFDKKGNLYFGDLEQNSIVKITPDLKMQTIVKDDEQLIWPDSYSISEDGYLYISNSQIQLMPWFHEGVVQFKKPFKVLRIKI</sequence>
<protein>
    <submittedName>
        <fullName evidence="4">Major royal jelly protein</fullName>
    </submittedName>
</protein>
<evidence type="ECO:0000313" key="4">
    <source>
        <dbReference type="EMBL" id="SEB03676.1"/>
    </source>
</evidence>
<evidence type="ECO:0000313" key="5">
    <source>
        <dbReference type="Proteomes" id="UP000199656"/>
    </source>
</evidence>
<dbReference type="PANTHER" id="PTHR10009:SF18">
    <property type="entry name" value="PROTEIN YELLOW-LIKE PROTEIN"/>
    <property type="match status" value="1"/>
</dbReference>
<dbReference type="STRING" id="408074.SAMN05660909_04891"/>
<dbReference type="InterPro" id="IPR017996">
    <property type="entry name" value="MRJP/yellow-related"/>
</dbReference>
<accession>A0A1H4G225</accession>
<comment type="subcellular location">
    <subcellularLocation>
        <location evidence="1">Secreted</location>
    </subcellularLocation>
</comment>
<feature type="chain" id="PRO_5011604500" evidence="3">
    <location>
        <begin position="30"/>
        <end position="378"/>
    </location>
</feature>
<dbReference type="PROSITE" id="PS51257">
    <property type="entry name" value="PROKAR_LIPOPROTEIN"/>
    <property type="match status" value="1"/>
</dbReference>
<dbReference type="InterPro" id="IPR011042">
    <property type="entry name" value="6-blade_b-propeller_TolB-like"/>
</dbReference>
<reference evidence="5" key="1">
    <citation type="submission" date="2016-10" db="EMBL/GenBank/DDBJ databases">
        <authorList>
            <person name="Varghese N."/>
            <person name="Submissions S."/>
        </authorList>
    </citation>
    <scope>NUCLEOTIDE SEQUENCE [LARGE SCALE GENOMIC DNA]</scope>
    <source>
        <strain evidence="5">DSM 23920</strain>
    </source>
</reference>
<name>A0A1H4G225_9BACT</name>
<keyword evidence="3" id="KW-0732">Signal</keyword>
<keyword evidence="5" id="KW-1185">Reference proteome</keyword>
<dbReference type="Proteomes" id="UP000199656">
    <property type="component" value="Unassembled WGS sequence"/>
</dbReference>
<dbReference type="RefSeq" id="WP_089765055.1">
    <property type="nucleotide sequence ID" value="NZ_BKAT01000053.1"/>
</dbReference>
<dbReference type="PANTHER" id="PTHR10009">
    <property type="entry name" value="PROTEIN YELLOW-RELATED"/>
    <property type="match status" value="1"/>
</dbReference>
<organism evidence="4 5">
    <name type="scientific">Chitinophaga terrae</name>
    <name type="common">ex Kim and Jung 2007</name>
    <dbReference type="NCBI Taxonomy" id="408074"/>
    <lineage>
        <taxon>Bacteria</taxon>
        <taxon>Pseudomonadati</taxon>
        <taxon>Bacteroidota</taxon>
        <taxon>Chitinophagia</taxon>
        <taxon>Chitinophagales</taxon>
        <taxon>Chitinophagaceae</taxon>
        <taxon>Chitinophaga</taxon>
    </lineage>
</organism>
<evidence type="ECO:0000256" key="2">
    <source>
        <dbReference type="ARBA" id="ARBA00022525"/>
    </source>
</evidence>
<keyword evidence="2" id="KW-0964">Secreted</keyword>
<feature type="signal peptide" evidence="3">
    <location>
        <begin position="1"/>
        <end position="29"/>
    </location>
</feature>
<evidence type="ECO:0000256" key="1">
    <source>
        <dbReference type="ARBA" id="ARBA00004613"/>
    </source>
</evidence>
<dbReference type="EMBL" id="FNRL01000031">
    <property type="protein sequence ID" value="SEB03676.1"/>
    <property type="molecule type" value="Genomic_DNA"/>
</dbReference>
<gene>
    <name evidence="4" type="ORF">SAMN05660909_04891</name>
</gene>
<dbReference type="OrthoDB" id="9797664at2"/>
<evidence type="ECO:0000256" key="3">
    <source>
        <dbReference type="SAM" id="SignalP"/>
    </source>
</evidence>
<proteinExistence type="predicted"/>
<dbReference type="Pfam" id="PF03022">
    <property type="entry name" value="MRJP"/>
    <property type="match status" value="1"/>
</dbReference>